<dbReference type="InterPro" id="IPR039426">
    <property type="entry name" value="TonB-dep_rcpt-like"/>
</dbReference>
<dbReference type="InterPro" id="IPR036942">
    <property type="entry name" value="Beta-barrel_TonB_sf"/>
</dbReference>
<keyword evidence="15" id="KW-1185">Reference proteome</keyword>
<dbReference type="Gene3D" id="3.55.50.30">
    <property type="match status" value="1"/>
</dbReference>
<feature type="region of interest" description="Disordered" evidence="12">
    <location>
        <begin position="87"/>
        <end position="110"/>
    </location>
</feature>
<dbReference type="EMBL" id="QWLV01000002">
    <property type="protein sequence ID" value="RHW18131.1"/>
    <property type="molecule type" value="Genomic_DNA"/>
</dbReference>
<keyword evidence="9 11" id="KW-0472">Membrane</keyword>
<name>A0A396RWN9_9SPHN</name>
<keyword evidence="5" id="KW-0812">Transmembrane</keyword>
<dbReference type="SUPFAM" id="SSF56935">
    <property type="entry name" value="Porins"/>
    <property type="match status" value="1"/>
</dbReference>
<dbReference type="Proteomes" id="UP000266693">
    <property type="component" value="Unassembled WGS sequence"/>
</dbReference>
<dbReference type="GO" id="GO:0009279">
    <property type="term" value="C:cell outer membrane"/>
    <property type="evidence" value="ECO:0007669"/>
    <property type="project" value="UniProtKB-SubCell"/>
</dbReference>
<accession>A0A396RWN9</accession>
<keyword evidence="2" id="KW-0813">Transport</keyword>
<dbReference type="AlphaFoldDB" id="A0A396RWN9"/>
<evidence type="ECO:0000256" key="12">
    <source>
        <dbReference type="SAM" id="MobiDB-lite"/>
    </source>
</evidence>
<dbReference type="Gene3D" id="2.40.170.20">
    <property type="entry name" value="TonB-dependent receptor, beta-barrel domain"/>
    <property type="match status" value="1"/>
</dbReference>
<organism evidence="14 15">
    <name type="scientific">Sphingomonas gilva</name>
    <dbReference type="NCBI Taxonomy" id="2305907"/>
    <lineage>
        <taxon>Bacteria</taxon>
        <taxon>Pseudomonadati</taxon>
        <taxon>Pseudomonadota</taxon>
        <taxon>Alphaproteobacteria</taxon>
        <taxon>Sphingomonadales</taxon>
        <taxon>Sphingomonadaceae</taxon>
        <taxon>Sphingomonas</taxon>
    </lineage>
</organism>
<feature type="domain" description="Secretin/TonB short N-terminal" evidence="13">
    <location>
        <begin position="37"/>
        <end position="88"/>
    </location>
</feature>
<gene>
    <name evidence="14" type="ORF">D1610_06505</name>
</gene>
<dbReference type="InterPro" id="IPR011662">
    <property type="entry name" value="Secretin/TonB_short_N"/>
</dbReference>
<evidence type="ECO:0000256" key="3">
    <source>
        <dbReference type="ARBA" id="ARBA00022452"/>
    </source>
</evidence>
<comment type="subcellular location">
    <subcellularLocation>
        <location evidence="1">Cell outer membrane</location>
        <topology evidence="1">Multi-pass membrane protein</topology>
    </subcellularLocation>
</comment>
<evidence type="ECO:0000256" key="11">
    <source>
        <dbReference type="RuleBase" id="RU003357"/>
    </source>
</evidence>
<evidence type="ECO:0000256" key="4">
    <source>
        <dbReference type="ARBA" id="ARBA00022496"/>
    </source>
</evidence>
<keyword evidence="3" id="KW-1134">Transmembrane beta strand</keyword>
<evidence type="ECO:0000313" key="15">
    <source>
        <dbReference type="Proteomes" id="UP000266693"/>
    </source>
</evidence>
<evidence type="ECO:0000256" key="10">
    <source>
        <dbReference type="ARBA" id="ARBA00023237"/>
    </source>
</evidence>
<comment type="similarity">
    <text evidence="11">Belongs to the TonB-dependent receptor family.</text>
</comment>
<dbReference type="SMART" id="SM00965">
    <property type="entry name" value="STN"/>
    <property type="match status" value="1"/>
</dbReference>
<protein>
    <submittedName>
        <fullName evidence="14">TonB-dependent receptor</fullName>
    </submittedName>
</protein>
<dbReference type="PANTHER" id="PTHR32552">
    <property type="entry name" value="FERRICHROME IRON RECEPTOR-RELATED"/>
    <property type="match status" value="1"/>
</dbReference>
<keyword evidence="8 11" id="KW-0798">TonB box</keyword>
<dbReference type="OrthoDB" id="9760333at2"/>
<comment type="caution">
    <text evidence="14">The sequence shown here is derived from an EMBL/GenBank/DDBJ whole genome shotgun (WGS) entry which is preliminary data.</text>
</comment>
<keyword evidence="14" id="KW-0675">Receptor</keyword>
<dbReference type="Pfam" id="PF00593">
    <property type="entry name" value="TonB_dep_Rec_b-barrel"/>
    <property type="match status" value="1"/>
</dbReference>
<sequence>MLLACAAPAQAGDVRPINLPAGKLGDAVAALGRQAGVSVSVPDRAIWRARVPAVRGEMTVRQALDRLLAGTNARAVALDARSWRIARAPPRASRPAPPPPAPPPPAEEPPEADIIVVASKRETTFGGYAGQVSRVEGEDLALGAPAGTEAVATQVASVTSTHFGAGRNKLFVRGIADSSFTGPTQATVGQYFGDVRLTYNAPDPGLKLLDVAAVEVLEGPQGTLYGAGSLGGIIRVTRNAPQLQITGAEIGGGVSFTEHGEAGGDLSGVINLPLVEDAVALRAVGYLTREGGYIDDAGRGIADVNRTDIHGGRVMLRLAPGDDWTIDIGATLQDIDARDSQYADRDAPELARRSSIAQPYSDQYRLAELVIAKQWDDLRFVSSTGYVRQTVTERFDATTDPQEPRAFDQINEIELISTENRLARPMDEGYGWILGMSLLRNESELRRAIGPIGEPRPATGVRNRIDEATLYAEASVEPVRGLTLSAGGRVTHSRLSGEGLDVGRMLNFADRQMQADRDETTVLPSVSIVAEPIADVSLFARYQEGFRPGGLAVSDDFIRQFANDEVRSIETGVRYGVPGVDGLTLAATFAYTRWNNIQADFVDGAGLPTTANIGNGRIYSWDFRLGWRPLPGLSLDAGFVVNDGEITDPQPAFRLATLAELPNVAETGGRFGFDWRTFLSDTVDLRVAGWARYIGKSRLGVGPILGGPQGDYVDTGLTARIGFGRYGVTLGATNLTDSVGNRFSLGSPFDLFRADAITPLRPRTFRIGLDTRF</sequence>
<keyword evidence="10" id="KW-0998">Cell outer membrane</keyword>
<keyword evidence="4" id="KW-0410">Iron transport</keyword>
<evidence type="ECO:0000256" key="6">
    <source>
        <dbReference type="ARBA" id="ARBA00023004"/>
    </source>
</evidence>
<evidence type="ECO:0000256" key="7">
    <source>
        <dbReference type="ARBA" id="ARBA00023065"/>
    </source>
</evidence>
<proteinExistence type="inferred from homology"/>
<keyword evidence="6" id="KW-0408">Iron</keyword>
<evidence type="ECO:0000256" key="1">
    <source>
        <dbReference type="ARBA" id="ARBA00004571"/>
    </source>
</evidence>
<keyword evidence="7" id="KW-0406">Ion transport</keyword>
<evidence type="ECO:0000259" key="13">
    <source>
        <dbReference type="SMART" id="SM00965"/>
    </source>
</evidence>
<evidence type="ECO:0000256" key="9">
    <source>
        <dbReference type="ARBA" id="ARBA00023136"/>
    </source>
</evidence>
<evidence type="ECO:0000256" key="5">
    <source>
        <dbReference type="ARBA" id="ARBA00022692"/>
    </source>
</evidence>
<evidence type="ECO:0000256" key="2">
    <source>
        <dbReference type="ARBA" id="ARBA00022448"/>
    </source>
</evidence>
<feature type="compositionally biased region" description="Pro residues" evidence="12">
    <location>
        <begin position="95"/>
        <end position="107"/>
    </location>
</feature>
<dbReference type="PANTHER" id="PTHR32552:SF81">
    <property type="entry name" value="TONB-DEPENDENT OUTER MEMBRANE RECEPTOR"/>
    <property type="match status" value="1"/>
</dbReference>
<dbReference type="InterPro" id="IPR012910">
    <property type="entry name" value="Plug_dom"/>
</dbReference>
<reference evidence="14 15" key="1">
    <citation type="submission" date="2018-08" db="EMBL/GenBank/DDBJ databases">
        <title>The multiple taxonomic identification of Sphingomonas gilva.</title>
        <authorList>
            <person name="Zhu D."/>
            <person name="Zheng S."/>
        </authorList>
    </citation>
    <scope>NUCLEOTIDE SEQUENCE [LARGE SCALE GENOMIC DNA]</scope>
    <source>
        <strain evidence="14 15">ZDH117</strain>
    </source>
</reference>
<evidence type="ECO:0000256" key="8">
    <source>
        <dbReference type="ARBA" id="ARBA00023077"/>
    </source>
</evidence>
<dbReference type="InterPro" id="IPR000531">
    <property type="entry name" value="Beta-barrel_TonB"/>
</dbReference>
<evidence type="ECO:0000313" key="14">
    <source>
        <dbReference type="EMBL" id="RHW18131.1"/>
    </source>
</evidence>
<dbReference type="Pfam" id="PF07715">
    <property type="entry name" value="Plug"/>
    <property type="match status" value="1"/>
</dbReference>
<dbReference type="GO" id="GO:0006826">
    <property type="term" value="P:iron ion transport"/>
    <property type="evidence" value="ECO:0007669"/>
    <property type="project" value="UniProtKB-KW"/>
</dbReference>